<dbReference type="InterPro" id="IPR009467">
    <property type="entry name" value="Glycolipid-bd_prot_put"/>
</dbReference>
<accession>A0A1V9GDG1</accession>
<dbReference type="EMBL" id="LWBP01000001">
    <property type="protein sequence ID" value="OQP68587.1"/>
    <property type="molecule type" value="Genomic_DNA"/>
</dbReference>
<gene>
    <name evidence="1" type="ORF">A4R26_01955</name>
</gene>
<sequence>MENCLIESLSIGANITSTIVGTYEGKIYKVEYHIKTNERWEAVVLEINCLYSKQVQIIKFAGDGRGNWTHNGKKAEQFNGCIDVDIPLTPFYEYPPHLET</sequence>
<dbReference type="AlphaFoldDB" id="A0A1V9GDG1"/>
<reference evidence="2" key="1">
    <citation type="submission" date="2016-04" db="EMBL/GenBank/DDBJ databases">
        <authorList>
            <person name="Chen L."/>
            <person name="Zhuang W."/>
            <person name="Wang G."/>
        </authorList>
    </citation>
    <scope>NUCLEOTIDE SEQUENCE [LARGE SCALE GENOMIC DNA]</scope>
    <source>
        <strain evidence="2">208</strain>
    </source>
</reference>
<dbReference type="SUPFAM" id="SSF159275">
    <property type="entry name" value="PA1994-like"/>
    <property type="match status" value="1"/>
</dbReference>
<evidence type="ECO:0000313" key="2">
    <source>
        <dbReference type="Proteomes" id="UP000192276"/>
    </source>
</evidence>
<keyword evidence="2" id="KW-1185">Reference proteome</keyword>
<name>A0A1V9GDG1_9BACT</name>
<evidence type="ECO:0000313" key="1">
    <source>
        <dbReference type="EMBL" id="OQP68587.1"/>
    </source>
</evidence>
<dbReference type="Proteomes" id="UP000192276">
    <property type="component" value="Unassembled WGS sequence"/>
</dbReference>
<protein>
    <submittedName>
        <fullName evidence="1">Uncharacterized protein</fullName>
    </submittedName>
</protein>
<comment type="caution">
    <text evidence="1">The sequence shown here is derived from an EMBL/GenBank/DDBJ whole genome shotgun (WGS) entry which is preliminary data.</text>
</comment>
<organism evidence="1 2">
    <name type="scientific">Niastella populi</name>
    <dbReference type="NCBI Taxonomy" id="550983"/>
    <lineage>
        <taxon>Bacteria</taxon>
        <taxon>Pseudomonadati</taxon>
        <taxon>Bacteroidota</taxon>
        <taxon>Chitinophagia</taxon>
        <taxon>Chitinophagales</taxon>
        <taxon>Chitinophagaceae</taxon>
        <taxon>Niastella</taxon>
    </lineage>
</organism>
<dbReference type="Pfam" id="PF06475">
    <property type="entry name" value="Glycolipid_bind"/>
    <property type="match status" value="1"/>
</dbReference>
<proteinExistence type="predicted"/>